<accession>A0A174HRT9</accession>
<dbReference type="Proteomes" id="UP000095558">
    <property type="component" value="Unassembled WGS sequence"/>
</dbReference>
<dbReference type="RefSeq" id="WP_055277816.1">
    <property type="nucleotide sequence ID" value="NZ_CYZV01000048.1"/>
</dbReference>
<dbReference type="EMBL" id="CYZV01000048">
    <property type="protein sequence ID" value="CUO75619.1"/>
    <property type="molecule type" value="Genomic_DNA"/>
</dbReference>
<evidence type="ECO:0000313" key="1">
    <source>
        <dbReference type="EMBL" id="CUO75619.1"/>
    </source>
</evidence>
<sequence>MIKYKFKYKGKLYRVIIRDLKHGVISARRDKKGQISLIISKSLKGIEGQRELHRLIKNKGLLRV</sequence>
<protein>
    <submittedName>
        <fullName evidence="1">Uncharacterized protein</fullName>
    </submittedName>
</protein>
<gene>
    <name evidence="1" type="ORF">ERS852470_03275</name>
</gene>
<proteinExistence type="predicted"/>
<name>A0A174HRT9_9CLOT</name>
<evidence type="ECO:0000313" key="2">
    <source>
        <dbReference type="Proteomes" id="UP000095558"/>
    </source>
</evidence>
<reference evidence="1 2" key="1">
    <citation type="submission" date="2015-09" db="EMBL/GenBank/DDBJ databases">
        <authorList>
            <consortium name="Pathogen Informatics"/>
        </authorList>
    </citation>
    <scope>NUCLEOTIDE SEQUENCE [LARGE SCALE GENOMIC DNA]</scope>
    <source>
        <strain evidence="1 2">2789STDY5834855</strain>
    </source>
</reference>
<dbReference type="AlphaFoldDB" id="A0A174HRT9"/>
<organism evidence="1 2">
    <name type="scientific">Clostridium disporicum</name>
    <dbReference type="NCBI Taxonomy" id="84024"/>
    <lineage>
        <taxon>Bacteria</taxon>
        <taxon>Bacillati</taxon>
        <taxon>Bacillota</taxon>
        <taxon>Clostridia</taxon>
        <taxon>Eubacteriales</taxon>
        <taxon>Clostridiaceae</taxon>
        <taxon>Clostridium</taxon>
    </lineage>
</organism>